<feature type="transmembrane region" description="Helical" evidence="19">
    <location>
        <begin position="90"/>
        <end position="111"/>
    </location>
</feature>
<comment type="similarity">
    <text evidence="2 17">Belongs to the cytochrome c oxidase subunit 2 family.</text>
</comment>
<name>A0A368XS93_9BACI</name>
<dbReference type="InterPro" id="IPR011759">
    <property type="entry name" value="Cyt_c_oxidase_su2_TM_dom"/>
</dbReference>
<evidence type="ECO:0000256" key="17">
    <source>
        <dbReference type="RuleBase" id="RU000456"/>
    </source>
</evidence>
<evidence type="ECO:0000313" key="23">
    <source>
        <dbReference type="EMBL" id="RCW70832.1"/>
    </source>
</evidence>
<evidence type="ECO:0000256" key="8">
    <source>
        <dbReference type="ARBA" id="ARBA00022967"/>
    </source>
</evidence>
<evidence type="ECO:0000256" key="7">
    <source>
        <dbReference type="ARBA" id="ARBA00022723"/>
    </source>
</evidence>
<comment type="function">
    <text evidence="14 18">Subunits I and II form the functional core of the enzyme complex. Electrons originating in cytochrome c are transferred via heme a and Cu(A) to the binuclear center formed by heme a3 and Cu(B).</text>
</comment>
<dbReference type="AlphaFoldDB" id="A0A368XS93"/>
<evidence type="ECO:0000256" key="12">
    <source>
        <dbReference type="ARBA" id="ARBA00023008"/>
    </source>
</evidence>
<dbReference type="InterPro" id="IPR036909">
    <property type="entry name" value="Cyt_c-like_dom_sf"/>
</dbReference>
<keyword evidence="6 17" id="KW-0812">Transmembrane</keyword>
<evidence type="ECO:0000259" key="20">
    <source>
        <dbReference type="PROSITE" id="PS50857"/>
    </source>
</evidence>
<dbReference type="PRINTS" id="PR01166">
    <property type="entry name" value="CYCOXIDASEII"/>
</dbReference>
<evidence type="ECO:0000256" key="2">
    <source>
        <dbReference type="ARBA" id="ARBA00007866"/>
    </source>
</evidence>
<evidence type="ECO:0000256" key="16">
    <source>
        <dbReference type="PROSITE-ProRule" id="PRU00433"/>
    </source>
</evidence>
<dbReference type="EMBL" id="QPJJ01000006">
    <property type="protein sequence ID" value="RCW70832.1"/>
    <property type="molecule type" value="Genomic_DNA"/>
</dbReference>
<keyword evidence="5 17" id="KW-0679">Respiratory chain</keyword>
<dbReference type="PANTHER" id="PTHR22888">
    <property type="entry name" value="CYTOCHROME C OXIDASE, SUBUNIT II"/>
    <property type="match status" value="1"/>
</dbReference>
<dbReference type="PANTHER" id="PTHR22888:SF10">
    <property type="entry name" value="CYTOCHROME C OXIDASE SUBUNIT 2"/>
    <property type="match status" value="1"/>
</dbReference>
<comment type="cofactor">
    <cofactor evidence="18">
        <name>Cu cation</name>
        <dbReference type="ChEBI" id="CHEBI:23378"/>
    </cofactor>
    <text evidence="18">Binds a copper A center.</text>
</comment>
<reference evidence="23 24" key="1">
    <citation type="submission" date="2018-07" db="EMBL/GenBank/DDBJ databases">
        <title>Genomic Encyclopedia of Type Strains, Phase IV (KMG-IV): sequencing the most valuable type-strain genomes for metagenomic binning, comparative biology and taxonomic classification.</title>
        <authorList>
            <person name="Goeker M."/>
        </authorList>
    </citation>
    <scope>NUCLEOTIDE SEQUENCE [LARGE SCALE GENOMIC DNA]</scope>
    <source>
        <strain evidence="23 24">DSM 27696</strain>
    </source>
</reference>
<dbReference type="EC" id="7.1.1.9" evidence="18"/>
<dbReference type="OrthoDB" id="9781261at2"/>
<evidence type="ECO:0000256" key="11">
    <source>
        <dbReference type="ARBA" id="ARBA00023004"/>
    </source>
</evidence>
<protein>
    <recommendedName>
        <fullName evidence="18">Cytochrome c oxidase subunit 2</fullName>
        <ecNumber evidence="18">7.1.1.9</ecNumber>
    </recommendedName>
</protein>
<dbReference type="SUPFAM" id="SSF49503">
    <property type="entry name" value="Cupredoxins"/>
    <property type="match status" value="1"/>
</dbReference>
<dbReference type="Proteomes" id="UP000252585">
    <property type="component" value="Unassembled WGS sequence"/>
</dbReference>
<organism evidence="23 24">
    <name type="scientific">Saliterribacillus persicus</name>
    <dbReference type="NCBI Taxonomy" id="930114"/>
    <lineage>
        <taxon>Bacteria</taxon>
        <taxon>Bacillati</taxon>
        <taxon>Bacillota</taxon>
        <taxon>Bacilli</taxon>
        <taxon>Bacillales</taxon>
        <taxon>Bacillaceae</taxon>
        <taxon>Saliterribacillus</taxon>
    </lineage>
</organism>
<dbReference type="InterPro" id="IPR009056">
    <property type="entry name" value="Cyt_c-like_dom"/>
</dbReference>
<dbReference type="PROSITE" id="PS50999">
    <property type="entry name" value="COX2_TM"/>
    <property type="match status" value="1"/>
</dbReference>
<sequence>MKGWMGKIRTLSLFGFMAIILSGCGRENLTALVPKGYGAEESFKVILISIAVMTLVFIVVMTIYTYVLIRYRQKKGQENMIPKQTEGNKALEVVWTVIPILLLIIIAVPTLTTTYDLASTEGKEDAINVNVTGNQYWWHFEYQGEEIQTSQDMYIPVGEKIYLTMRSGDVIHSFWVPSISGKMDVNPENDNVMYIEAYEEGVYYGKCAELCGESHSLMDFKIVAVSQEEYDQWVTDMQNVDPEATPESTTAQEGQELFANSCLSCHAIGSSPVAVGPNLTNFGERSKIAGVLPYEKEELVEWILDPESKKPGNKMSNAPYLNDGSIGEEEADKIADYLMQLKPSEITTKSAE</sequence>
<evidence type="ECO:0000256" key="1">
    <source>
        <dbReference type="ARBA" id="ARBA00004141"/>
    </source>
</evidence>
<dbReference type="Pfam" id="PF00116">
    <property type="entry name" value="COX2"/>
    <property type="match status" value="1"/>
</dbReference>
<dbReference type="InterPro" id="IPR002429">
    <property type="entry name" value="CcO_II-like_C"/>
</dbReference>
<evidence type="ECO:0000313" key="24">
    <source>
        <dbReference type="Proteomes" id="UP000252585"/>
    </source>
</evidence>
<evidence type="ECO:0000259" key="21">
    <source>
        <dbReference type="PROSITE" id="PS50999"/>
    </source>
</evidence>
<dbReference type="InterPro" id="IPR045187">
    <property type="entry name" value="CcO_II"/>
</dbReference>
<dbReference type="InterPro" id="IPR014222">
    <property type="entry name" value="Cyt_c_oxidase_su2"/>
</dbReference>
<evidence type="ECO:0000256" key="6">
    <source>
        <dbReference type="ARBA" id="ARBA00022692"/>
    </source>
</evidence>
<dbReference type="Pfam" id="PF00034">
    <property type="entry name" value="Cytochrom_C"/>
    <property type="match status" value="1"/>
</dbReference>
<dbReference type="GO" id="GO:0016491">
    <property type="term" value="F:oxidoreductase activity"/>
    <property type="evidence" value="ECO:0007669"/>
    <property type="project" value="InterPro"/>
</dbReference>
<keyword evidence="7 16" id="KW-0479">Metal-binding</keyword>
<evidence type="ECO:0000256" key="3">
    <source>
        <dbReference type="ARBA" id="ARBA00022448"/>
    </source>
</evidence>
<feature type="domain" description="Cytochrome oxidase subunit II copper A binding" evidence="20">
    <location>
        <begin position="124"/>
        <end position="236"/>
    </location>
</feature>
<evidence type="ECO:0000256" key="10">
    <source>
        <dbReference type="ARBA" id="ARBA00022989"/>
    </source>
</evidence>
<dbReference type="InterPro" id="IPR001505">
    <property type="entry name" value="Copper_CuA"/>
</dbReference>
<evidence type="ECO:0000256" key="19">
    <source>
        <dbReference type="SAM" id="Phobius"/>
    </source>
</evidence>
<dbReference type="PROSITE" id="PS51007">
    <property type="entry name" value="CYTC"/>
    <property type="match status" value="1"/>
</dbReference>
<feature type="transmembrane region" description="Helical" evidence="19">
    <location>
        <begin position="45"/>
        <end position="69"/>
    </location>
</feature>
<keyword evidence="4 16" id="KW-0349">Heme</keyword>
<evidence type="ECO:0000256" key="4">
    <source>
        <dbReference type="ARBA" id="ARBA00022617"/>
    </source>
</evidence>
<keyword evidence="24" id="KW-1185">Reference proteome</keyword>
<comment type="catalytic activity">
    <reaction evidence="15 18">
        <text>4 Fe(II)-[cytochrome c] + O2 + 8 H(+)(in) = 4 Fe(III)-[cytochrome c] + 2 H2O + 4 H(+)(out)</text>
        <dbReference type="Rhea" id="RHEA:11436"/>
        <dbReference type="Rhea" id="RHEA-COMP:10350"/>
        <dbReference type="Rhea" id="RHEA-COMP:14399"/>
        <dbReference type="ChEBI" id="CHEBI:15377"/>
        <dbReference type="ChEBI" id="CHEBI:15378"/>
        <dbReference type="ChEBI" id="CHEBI:15379"/>
        <dbReference type="ChEBI" id="CHEBI:29033"/>
        <dbReference type="ChEBI" id="CHEBI:29034"/>
        <dbReference type="EC" id="7.1.1.9"/>
    </reaction>
</comment>
<evidence type="ECO:0000256" key="9">
    <source>
        <dbReference type="ARBA" id="ARBA00022982"/>
    </source>
</evidence>
<dbReference type="GO" id="GO:0005507">
    <property type="term" value="F:copper ion binding"/>
    <property type="evidence" value="ECO:0007669"/>
    <property type="project" value="InterPro"/>
</dbReference>
<comment type="caution">
    <text evidence="23">The sequence shown here is derived from an EMBL/GenBank/DDBJ whole genome shotgun (WGS) entry which is preliminary data.</text>
</comment>
<dbReference type="CDD" id="cd04213">
    <property type="entry name" value="CuRO_CcO_Caa3_II"/>
    <property type="match status" value="1"/>
</dbReference>
<dbReference type="SUPFAM" id="SSF81464">
    <property type="entry name" value="Cytochrome c oxidase subunit II-like, transmembrane region"/>
    <property type="match status" value="1"/>
</dbReference>
<dbReference type="PROSITE" id="PS00078">
    <property type="entry name" value="COX2"/>
    <property type="match status" value="1"/>
</dbReference>
<keyword evidence="9 17" id="KW-0249">Electron transport</keyword>
<dbReference type="InterPro" id="IPR036257">
    <property type="entry name" value="Cyt_c_oxidase_su2_TM_sf"/>
</dbReference>
<evidence type="ECO:0000256" key="5">
    <source>
        <dbReference type="ARBA" id="ARBA00022660"/>
    </source>
</evidence>
<evidence type="ECO:0000256" key="15">
    <source>
        <dbReference type="ARBA" id="ARBA00047816"/>
    </source>
</evidence>
<dbReference type="SUPFAM" id="SSF46626">
    <property type="entry name" value="Cytochrome c"/>
    <property type="match status" value="1"/>
</dbReference>
<dbReference type="InterPro" id="IPR008972">
    <property type="entry name" value="Cupredoxin"/>
</dbReference>
<dbReference type="PROSITE" id="PS51257">
    <property type="entry name" value="PROKAR_LIPOPROTEIN"/>
    <property type="match status" value="1"/>
</dbReference>
<comment type="subcellular location">
    <subcellularLocation>
        <location evidence="17">Cell membrane</location>
        <topology evidence="17">Multi-pass membrane protein</topology>
    </subcellularLocation>
    <subcellularLocation>
        <location evidence="1">Membrane</location>
        <topology evidence="1">Multi-pass membrane protein</topology>
    </subcellularLocation>
</comment>
<dbReference type="GO" id="GO:0005886">
    <property type="term" value="C:plasma membrane"/>
    <property type="evidence" value="ECO:0007669"/>
    <property type="project" value="UniProtKB-SubCell"/>
</dbReference>
<dbReference type="Gene3D" id="2.60.40.420">
    <property type="entry name" value="Cupredoxins - blue copper proteins"/>
    <property type="match status" value="1"/>
</dbReference>
<keyword evidence="3 17" id="KW-0813">Transport</keyword>
<dbReference type="GO" id="GO:0042773">
    <property type="term" value="P:ATP synthesis coupled electron transport"/>
    <property type="evidence" value="ECO:0007669"/>
    <property type="project" value="TreeGrafter"/>
</dbReference>
<dbReference type="GO" id="GO:0020037">
    <property type="term" value="F:heme binding"/>
    <property type="evidence" value="ECO:0007669"/>
    <property type="project" value="InterPro"/>
</dbReference>
<evidence type="ECO:0000256" key="13">
    <source>
        <dbReference type="ARBA" id="ARBA00023136"/>
    </source>
</evidence>
<evidence type="ECO:0000259" key="22">
    <source>
        <dbReference type="PROSITE" id="PS51007"/>
    </source>
</evidence>
<keyword evidence="11 16" id="KW-0408">Iron</keyword>
<proteinExistence type="inferred from homology"/>
<accession>A0A368XS93</accession>
<dbReference type="RefSeq" id="WP_114352822.1">
    <property type="nucleotide sequence ID" value="NZ_QPJJ01000006.1"/>
</dbReference>
<gene>
    <name evidence="23" type="ORF">DFR57_106233</name>
</gene>
<dbReference type="GO" id="GO:0004129">
    <property type="term" value="F:cytochrome-c oxidase activity"/>
    <property type="evidence" value="ECO:0007669"/>
    <property type="project" value="UniProtKB-EC"/>
</dbReference>
<dbReference type="Gene3D" id="1.10.287.90">
    <property type="match status" value="1"/>
</dbReference>
<keyword evidence="10 19" id="KW-1133">Transmembrane helix</keyword>
<evidence type="ECO:0000256" key="18">
    <source>
        <dbReference type="RuleBase" id="RU004024"/>
    </source>
</evidence>
<dbReference type="NCBIfam" id="TIGR02866">
    <property type="entry name" value="CoxB"/>
    <property type="match status" value="1"/>
</dbReference>
<keyword evidence="13 19" id="KW-0472">Membrane</keyword>
<feature type="domain" description="Cytochrome oxidase subunit II transmembrane region profile" evidence="21">
    <location>
        <begin position="23"/>
        <end position="121"/>
    </location>
</feature>
<feature type="domain" description="Cytochrome c" evidence="22">
    <location>
        <begin position="249"/>
        <end position="342"/>
    </location>
</feature>
<keyword evidence="12 18" id="KW-0186">Copper</keyword>
<keyword evidence="8" id="KW-1278">Translocase</keyword>
<dbReference type="InterPro" id="IPR034236">
    <property type="entry name" value="CuRO_CcO_Caa3_II"/>
</dbReference>
<dbReference type="PROSITE" id="PS50857">
    <property type="entry name" value="COX2_CUA"/>
    <property type="match status" value="1"/>
</dbReference>
<evidence type="ECO:0000256" key="14">
    <source>
        <dbReference type="ARBA" id="ARBA00024688"/>
    </source>
</evidence>
<dbReference type="Pfam" id="PF02790">
    <property type="entry name" value="COX2_TM"/>
    <property type="match status" value="1"/>
</dbReference>